<organism evidence="6 7">
    <name type="scientific">Candidatus Ureaplasma intestinipullorum</name>
    <dbReference type="NCBI Taxonomy" id="2838770"/>
    <lineage>
        <taxon>Bacteria</taxon>
        <taxon>Bacillati</taxon>
        <taxon>Mycoplasmatota</taxon>
        <taxon>Mycoplasmoidales</taxon>
        <taxon>Mycoplasmoidaceae</taxon>
        <taxon>Ureaplasma</taxon>
    </lineage>
</organism>
<dbReference type="PANTHER" id="PTHR11142:SF0">
    <property type="entry name" value="TRNA PSEUDOURIDINE SYNTHASE-LIKE 1"/>
    <property type="match status" value="1"/>
</dbReference>
<reference evidence="6" key="2">
    <citation type="submission" date="2021-04" db="EMBL/GenBank/DDBJ databases">
        <authorList>
            <person name="Gilroy R."/>
        </authorList>
    </citation>
    <scope>NUCLEOTIDE SEQUENCE</scope>
    <source>
        <strain evidence="6">A5-1222</strain>
    </source>
</reference>
<proteinExistence type="inferred from homology"/>
<dbReference type="InterPro" id="IPR001406">
    <property type="entry name" value="PsdUridine_synth_TruA"/>
</dbReference>
<dbReference type="EC" id="5.4.99.12" evidence="4"/>
<dbReference type="SUPFAM" id="SSF55120">
    <property type="entry name" value="Pseudouridine synthase"/>
    <property type="match status" value="1"/>
</dbReference>
<comment type="catalytic activity">
    <reaction evidence="4">
        <text>uridine(38/39/40) in tRNA = pseudouridine(38/39/40) in tRNA</text>
        <dbReference type="Rhea" id="RHEA:22376"/>
        <dbReference type="Rhea" id="RHEA-COMP:10085"/>
        <dbReference type="Rhea" id="RHEA-COMP:10087"/>
        <dbReference type="ChEBI" id="CHEBI:65314"/>
        <dbReference type="ChEBI" id="CHEBI:65315"/>
        <dbReference type="EC" id="5.4.99.12"/>
    </reaction>
</comment>
<dbReference type="InterPro" id="IPR020095">
    <property type="entry name" value="PsdUridine_synth_TruA_C"/>
</dbReference>
<dbReference type="GO" id="GO:0160147">
    <property type="term" value="F:tRNA pseudouridine(38-40) synthase activity"/>
    <property type="evidence" value="ECO:0007669"/>
    <property type="project" value="UniProtKB-EC"/>
</dbReference>
<evidence type="ECO:0000256" key="3">
    <source>
        <dbReference type="ARBA" id="ARBA00023235"/>
    </source>
</evidence>
<dbReference type="InterPro" id="IPR020103">
    <property type="entry name" value="PsdUridine_synth_cat_dom_sf"/>
</dbReference>
<evidence type="ECO:0000256" key="2">
    <source>
        <dbReference type="ARBA" id="ARBA00022694"/>
    </source>
</evidence>
<gene>
    <name evidence="6" type="ORF">H9897_00900</name>
</gene>
<evidence type="ECO:0000313" key="6">
    <source>
        <dbReference type="EMBL" id="MBU3830709.1"/>
    </source>
</evidence>
<protein>
    <recommendedName>
        <fullName evidence="4">tRNA pseudouridine synthase</fullName>
        <ecNumber evidence="4">5.4.99.12</ecNumber>
    </recommendedName>
</protein>
<dbReference type="PANTHER" id="PTHR11142">
    <property type="entry name" value="PSEUDOURIDYLATE SYNTHASE"/>
    <property type="match status" value="1"/>
</dbReference>
<dbReference type="Proteomes" id="UP000824247">
    <property type="component" value="Unassembled WGS sequence"/>
</dbReference>
<dbReference type="Gene3D" id="3.30.70.660">
    <property type="entry name" value="Pseudouridine synthase I, catalytic domain, C-terminal subdomain"/>
    <property type="match status" value="1"/>
</dbReference>
<evidence type="ECO:0000259" key="5">
    <source>
        <dbReference type="Pfam" id="PF01416"/>
    </source>
</evidence>
<comment type="caution">
    <text evidence="6">The sequence shown here is derived from an EMBL/GenBank/DDBJ whole genome shotgun (WGS) entry which is preliminary data.</text>
</comment>
<sequence length="121" mass="14272">PIESEIIYQYNKPVDLSQFETYKNMIVGKHDFLSFSTSEVANTIREIYDFSYVQNDNILTFEIHGNGFLRNMVRMIIGVYFDLIENKIDLKTIKDYFDNPKKGKAIRKMNGCGLYLYKVNY</sequence>
<keyword evidence="2 4" id="KW-0819">tRNA processing</keyword>
<evidence type="ECO:0000256" key="4">
    <source>
        <dbReference type="RuleBase" id="RU003792"/>
    </source>
</evidence>
<feature type="domain" description="Pseudouridine synthase I TruA alpha/beta" evidence="5">
    <location>
        <begin position="26"/>
        <end position="121"/>
    </location>
</feature>
<evidence type="ECO:0000313" key="7">
    <source>
        <dbReference type="Proteomes" id="UP000824247"/>
    </source>
</evidence>
<dbReference type="AlphaFoldDB" id="A0A9E2KVC6"/>
<reference evidence="6" key="1">
    <citation type="journal article" date="2021" name="PeerJ">
        <title>Extensive microbial diversity within the chicken gut microbiome revealed by metagenomics and culture.</title>
        <authorList>
            <person name="Gilroy R."/>
            <person name="Ravi A."/>
            <person name="Getino M."/>
            <person name="Pursley I."/>
            <person name="Horton D.L."/>
            <person name="Alikhan N.F."/>
            <person name="Baker D."/>
            <person name="Gharbi K."/>
            <person name="Hall N."/>
            <person name="Watson M."/>
            <person name="Adriaenssens E.M."/>
            <person name="Foster-Nyarko E."/>
            <person name="Jarju S."/>
            <person name="Secka A."/>
            <person name="Antonio M."/>
            <person name="Oren A."/>
            <person name="Chaudhuri R.R."/>
            <person name="La Ragione R."/>
            <person name="Hildebrand F."/>
            <person name="Pallen M.J."/>
        </authorList>
    </citation>
    <scope>NUCLEOTIDE SEQUENCE</scope>
    <source>
        <strain evidence="6">A5-1222</strain>
    </source>
</reference>
<dbReference type="GO" id="GO:0003723">
    <property type="term" value="F:RNA binding"/>
    <property type="evidence" value="ECO:0007669"/>
    <property type="project" value="InterPro"/>
</dbReference>
<feature type="non-terminal residue" evidence="6">
    <location>
        <position position="1"/>
    </location>
</feature>
<dbReference type="InterPro" id="IPR020097">
    <property type="entry name" value="PsdUridine_synth_TruA_a/b_dom"/>
</dbReference>
<comment type="similarity">
    <text evidence="1 4">Belongs to the tRNA pseudouridine synthase TruA family.</text>
</comment>
<keyword evidence="3 4" id="KW-0413">Isomerase</keyword>
<accession>A0A9E2KVC6</accession>
<dbReference type="Pfam" id="PF01416">
    <property type="entry name" value="PseudoU_synth_1"/>
    <property type="match status" value="1"/>
</dbReference>
<name>A0A9E2KVC6_9BACT</name>
<dbReference type="EMBL" id="JAHLFM010000016">
    <property type="protein sequence ID" value="MBU3830709.1"/>
    <property type="molecule type" value="Genomic_DNA"/>
</dbReference>
<dbReference type="GO" id="GO:0031119">
    <property type="term" value="P:tRNA pseudouridine synthesis"/>
    <property type="evidence" value="ECO:0007669"/>
    <property type="project" value="TreeGrafter"/>
</dbReference>
<evidence type="ECO:0000256" key="1">
    <source>
        <dbReference type="ARBA" id="ARBA00009375"/>
    </source>
</evidence>